<reference evidence="9 10" key="1">
    <citation type="journal article" date="2023" name="Sci. Data">
        <title>Genome assembly of the Korean intertidal mud-creeper Batillaria attramentaria.</title>
        <authorList>
            <person name="Patra A.K."/>
            <person name="Ho P.T."/>
            <person name="Jun S."/>
            <person name="Lee S.J."/>
            <person name="Kim Y."/>
            <person name="Won Y.J."/>
        </authorList>
    </citation>
    <scope>NUCLEOTIDE SEQUENCE [LARGE SCALE GENOMIC DNA]</scope>
    <source>
        <strain evidence="9">Wonlab-2016</strain>
    </source>
</reference>
<keyword evidence="2" id="KW-0472">Membrane</keyword>
<evidence type="ECO:0000256" key="3">
    <source>
        <dbReference type="ARBA" id="ARBA00023157"/>
    </source>
</evidence>
<dbReference type="InterPro" id="IPR013783">
    <property type="entry name" value="Ig-like_fold"/>
</dbReference>
<evidence type="ECO:0000256" key="5">
    <source>
        <dbReference type="ARBA" id="ARBA00023319"/>
    </source>
</evidence>
<dbReference type="PROSITE" id="PS50835">
    <property type="entry name" value="IG_LIKE"/>
    <property type="match status" value="3"/>
</dbReference>
<dbReference type="Gene3D" id="2.60.40.10">
    <property type="entry name" value="Immunoglobulins"/>
    <property type="match status" value="1"/>
</dbReference>
<keyword evidence="4" id="KW-0325">Glycoprotein</keyword>
<name>A0ABD0LFS0_9CAEN</name>
<dbReference type="EMBL" id="JACVVK020000054">
    <property type="protein sequence ID" value="KAK7497973.1"/>
    <property type="molecule type" value="Genomic_DNA"/>
</dbReference>
<evidence type="ECO:0000256" key="4">
    <source>
        <dbReference type="ARBA" id="ARBA00023180"/>
    </source>
</evidence>
<feature type="signal peptide" evidence="7">
    <location>
        <begin position="1"/>
        <end position="19"/>
    </location>
</feature>
<gene>
    <name evidence="9" type="ORF">BaRGS_00010844</name>
</gene>
<evidence type="ECO:0000256" key="1">
    <source>
        <dbReference type="ARBA" id="ARBA00004479"/>
    </source>
</evidence>
<feature type="region of interest" description="Disordered" evidence="6">
    <location>
        <begin position="1192"/>
        <end position="1215"/>
    </location>
</feature>
<evidence type="ECO:0000256" key="6">
    <source>
        <dbReference type="SAM" id="MobiDB-lite"/>
    </source>
</evidence>
<dbReference type="Proteomes" id="UP001519460">
    <property type="component" value="Unassembled WGS sequence"/>
</dbReference>
<comment type="subcellular location">
    <subcellularLocation>
        <location evidence="1">Membrane</location>
        <topology evidence="1">Single-pass type I membrane protein</topology>
    </subcellularLocation>
</comment>
<feature type="region of interest" description="Disordered" evidence="6">
    <location>
        <begin position="1679"/>
        <end position="1705"/>
    </location>
</feature>
<dbReference type="InterPro" id="IPR036179">
    <property type="entry name" value="Ig-like_dom_sf"/>
</dbReference>
<keyword evidence="7" id="KW-0732">Signal</keyword>
<feature type="domain" description="Ig-like" evidence="8">
    <location>
        <begin position="943"/>
        <end position="1015"/>
    </location>
</feature>
<feature type="domain" description="Ig-like" evidence="8">
    <location>
        <begin position="1930"/>
        <end position="2025"/>
    </location>
</feature>
<evidence type="ECO:0000313" key="9">
    <source>
        <dbReference type="EMBL" id="KAK7497973.1"/>
    </source>
</evidence>
<dbReference type="InterPro" id="IPR051275">
    <property type="entry name" value="Cell_adhesion_signaling"/>
</dbReference>
<feature type="compositionally biased region" description="Low complexity" evidence="6">
    <location>
        <begin position="2129"/>
        <end position="2145"/>
    </location>
</feature>
<dbReference type="PANTHER" id="PTHR11640">
    <property type="entry name" value="NEPHRIN"/>
    <property type="match status" value="1"/>
</dbReference>
<dbReference type="SMART" id="SM00409">
    <property type="entry name" value="IG"/>
    <property type="match status" value="4"/>
</dbReference>
<dbReference type="PROSITE" id="PS51257">
    <property type="entry name" value="PROKAR_LIPOPROTEIN"/>
    <property type="match status" value="1"/>
</dbReference>
<comment type="caution">
    <text evidence="9">The sequence shown here is derived from an EMBL/GenBank/DDBJ whole genome shotgun (WGS) entry which is preliminary data.</text>
</comment>
<dbReference type="GO" id="GO:0016020">
    <property type="term" value="C:membrane"/>
    <property type="evidence" value="ECO:0007669"/>
    <property type="project" value="UniProtKB-SubCell"/>
</dbReference>
<organism evidence="9 10">
    <name type="scientific">Batillaria attramentaria</name>
    <dbReference type="NCBI Taxonomy" id="370345"/>
    <lineage>
        <taxon>Eukaryota</taxon>
        <taxon>Metazoa</taxon>
        <taxon>Spiralia</taxon>
        <taxon>Lophotrochozoa</taxon>
        <taxon>Mollusca</taxon>
        <taxon>Gastropoda</taxon>
        <taxon>Caenogastropoda</taxon>
        <taxon>Sorbeoconcha</taxon>
        <taxon>Cerithioidea</taxon>
        <taxon>Batillariidae</taxon>
        <taxon>Batillaria</taxon>
    </lineage>
</organism>
<keyword evidence="10" id="KW-1185">Reference proteome</keyword>
<dbReference type="PANTHER" id="PTHR11640:SF161">
    <property type="entry name" value="HEMICENTIN-1"/>
    <property type="match status" value="1"/>
</dbReference>
<protein>
    <recommendedName>
        <fullName evidence="8">Ig-like domain-containing protein</fullName>
    </recommendedName>
</protein>
<feature type="chain" id="PRO_5044823490" description="Ig-like domain-containing protein" evidence="7">
    <location>
        <begin position="20"/>
        <end position="2252"/>
    </location>
</feature>
<evidence type="ECO:0000259" key="8">
    <source>
        <dbReference type="PROSITE" id="PS50835"/>
    </source>
</evidence>
<evidence type="ECO:0000256" key="2">
    <source>
        <dbReference type="ARBA" id="ARBA00023136"/>
    </source>
</evidence>
<dbReference type="Gene3D" id="1.20.5.170">
    <property type="match status" value="3"/>
</dbReference>
<proteinExistence type="predicted"/>
<sequence length="2252" mass="254696">MENTCRFLLAVVIWTSCHAATSNVPPGSTTLSEAEIESEYLQLILDKLTSLEQRLTSHDQRFTALQSQIANGFETQTCGNVPKTTGDEEIGSVTENEGQTVEQTVEQLSFKIRRASKEDADNGFEVKLEYEGITEPKVYVTSHMSGRIPEPLENYGTISHERQTVELSLEGEYPEGLFVIFIVGDDMYVVELILQKGGSTQEDVPFPNVVFSPGRDVTYSSDGNDAEVELTVTFSDVERLSVSKFNHFHWTAYTKSETKETVAVKYRRSEVSAATAPGPVLDVQQLTSDNGRYSYQLLVNTTYKNTDTVFHASHSFHLNFTGGCLVSAVYFMAELRYYQAGRSGPFPAGYLGFVDGVSRDNTAFRYCSTSHTSCQIACEVIGQDVTDLSLRRVNADENSAALEAHTTFAFGSWRAEVANIDDVSFSDAGQYECLARTQDQSVITSRILVLESQELQYLELILDKLTSLDQRITTLDQRITSLGQRLTSHDQRFTALQIQIADDVIHAEADRSAPEMTKLVLKLMKRIEPHHVLKLKTEMGRRHVLRVKPEMERHHVLKPKPEMERRHVLRLKPEIKRRHVLKLKPEKERRHVLKLKPEIERHLVLKMKPEIERHHVLKLKTEIKPHHVLKLKPEIKPHHVLKRKPEIKRHHVLKLKPEMERHVLKLKTEMERHHLPFKLRRVTKEDTDDGVEVKVEYAGFTEPTVYLRYGDSRFPEPLENHETISHENRTIEFSLNDDEVDSVVYVLFAAGDRWFVLVLLLEKGHPTQEDVSFPRVVITPGRDVTYSSDGNDAEVDLVVTFDDIKRVPTRQSLHWTAYVNSETKQHTAVRYQENGDYGVASPGPVLEVEQVSAEEGRYSYRLLVNTTYQETDALFEIHGSFYFGCYENCLVKSMHVTTGFSVHHADRQVPFPAGYVAFLEDVSKDNTIQYCNIRPEERGPCEIVCEVVGQDITDLQLDKVEQDPGTTWNNGRRMNVTYGFWRAEVLRLDDVSLSDAGQYLCIARTKGLEVNRTVSLEIAAFAKIDANRSKIRILENGSIEALCVAEGYPPPDVTFDDKYTSLGEVPDSEYSVQVTRSGNTTEAVLAVPDPSWASRIYSLRFVFTTSCFVAADISNAIEDGITLTDNERSMELRYLEVIVDKLTSLDQRMTSLDQSITSLDQRMTTLDQRLTSQDQRFTSIQDQIGDTCRKPETTAAVTDETGETTDQTTEKPQEQDSFRIRRITKEDTDIGYKVKVEYEGLVKPEIFLWNHEPGAMVYEPLGNHGVLDHANHFLELSLKSNVSDPSIIFITRDIGYQLSLRLRPAYVASKKDPHKVLRYHQFESHDLNATFLRAELLSKEEGRRYTFKLLLNTTKGHDDGVFDLSLYFRFNCSHDCLVEELVVFTDLKTYQEDHEGPFPEGFVGFVDNSGEGKTTVSCGDGDPCELECQVISEHLTDLQFFRVGQGEWTSAARVWSFSGFAHVGRAKLISFPQTSFSDAGQYQCTARTPTAVVSKTLTLVVVKFAQIDREQSNVTVLEDGSLRARCVAEGYPPPDVTFDDDEYSSLGEVPDSEYSVQVTRSGNTTEAVLTVPDPSWASRLDIVFTTSCFVAADISNAIEDGITLADNGRSMELRYLEVIVAKLTSLDMRLTSLDQRITSLDQSVTSLDQRMTSLDQRLTSQDQRFVSLQDQLGVTCRKPEATDTVTGKTGETTDHTTTTPQEQEDTGYGFNVKVEYEGLVKPDILLIMDDLTTTRFEPLENYGVLDHANHFLELSLKSNVSDPLIFFITRDIGYQLSLRLRPGGANREELPSPTVVFTPGRDVTYPDGNDAEVTLTVTFDDVSDKELYYKDLFWIAYYTSEKDPHKVVQYNQFTSRYLNATLLQAELLSKVEGRRYTFKLLLNTTKGHNDAVFNVFVGFKLNCSSDCLVRDLDVFTAINAYHEDHHGPFPEGFVGFADIFEEGKTTVHCFVDEPCQLYCNVISEHLTDLQFFRVGQGEWTSTAEAWSVSDFTHPGQMEIISFPQTSFSDAGQYQCTARTPSAVVSKTFTLVIVKFAQIDREQSNVTVLEDGELDYLEVIVDKLTSLDMRFTSLDQRITALDQNITSLDQRMTSLDQGITSLDQRMTSMDQRFTSLQNQIGDTCRKPEATDTVTGETGETTDQTTTKPQEQVKVEYEGLTKPEIYLLLGDGNTPVHQPLGNHGVLDHANRFLELWLHETNYSAPMIHFVVGDTEYKLTLRLRRGDAIQEELPTPRLVLSPGHEVQYVDGNDAE</sequence>
<feature type="compositionally biased region" description="Low complexity" evidence="6">
    <location>
        <begin position="1682"/>
        <end position="1701"/>
    </location>
</feature>
<dbReference type="SUPFAM" id="SSF48726">
    <property type="entry name" value="Immunoglobulin"/>
    <property type="match status" value="3"/>
</dbReference>
<keyword evidence="5" id="KW-0393">Immunoglobulin domain</keyword>
<dbReference type="Gene3D" id="1.20.1270.70">
    <property type="entry name" value="Designed single chain three-helix bundle"/>
    <property type="match status" value="1"/>
</dbReference>
<dbReference type="InterPro" id="IPR007110">
    <property type="entry name" value="Ig-like_dom"/>
</dbReference>
<feature type="region of interest" description="Disordered" evidence="6">
    <location>
        <begin position="2122"/>
        <end position="2147"/>
    </location>
</feature>
<feature type="domain" description="Ig-like" evidence="8">
    <location>
        <begin position="1399"/>
        <end position="1498"/>
    </location>
</feature>
<accession>A0ABD0LFS0</accession>
<evidence type="ECO:0000313" key="10">
    <source>
        <dbReference type="Proteomes" id="UP001519460"/>
    </source>
</evidence>
<evidence type="ECO:0000256" key="7">
    <source>
        <dbReference type="SAM" id="SignalP"/>
    </source>
</evidence>
<keyword evidence="3" id="KW-1015">Disulfide bond</keyword>
<feature type="non-terminal residue" evidence="9">
    <location>
        <position position="2252"/>
    </location>
</feature>
<dbReference type="InterPro" id="IPR003599">
    <property type="entry name" value="Ig_sub"/>
</dbReference>